<name>A0A1S9ZFD2_9GAMM</name>
<evidence type="ECO:0000313" key="4">
    <source>
        <dbReference type="Proteomes" id="UP000190322"/>
    </source>
</evidence>
<dbReference type="AlphaFoldDB" id="A0A1S9ZFD2"/>
<accession>A0A1S9ZFD2</accession>
<dbReference type="EMBL" id="MUXT01000014">
    <property type="protein sequence ID" value="OOR82262.1"/>
    <property type="molecule type" value="Genomic_DNA"/>
</dbReference>
<comment type="caution">
    <text evidence="3">The sequence shown here is derived from an EMBL/GenBank/DDBJ whole genome shotgun (WGS) entry which is preliminary data.</text>
</comment>
<protein>
    <recommendedName>
        <fullName evidence="2">SH3b domain-containing protein</fullName>
    </recommendedName>
</protein>
<organism evidence="3 4">
    <name type="scientific">Moraxella canis</name>
    <dbReference type="NCBI Taxonomy" id="90239"/>
    <lineage>
        <taxon>Bacteria</taxon>
        <taxon>Pseudomonadati</taxon>
        <taxon>Pseudomonadota</taxon>
        <taxon>Gammaproteobacteria</taxon>
        <taxon>Moraxellales</taxon>
        <taxon>Moraxellaceae</taxon>
        <taxon>Moraxella</taxon>
    </lineage>
</organism>
<dbReference type="Pfam" id="PF08239">
    <property type="entry name" value="SH3_3"/>
    <property type="match status" value="1"/>
</dbReference>
<dbReference type="Proteomes" id="UP000190322">
    <property type="component" value="Unassembled WGS sequence"/>
</dbReference>
<dbReference type="Gene3D" id="2.30.30.40">
    <property type="entry name" value="SH3 Domains"/>
    <property type="match status" value="1"/>
</dbReference>
<evidence type="ECO:0000256" key="1">
    <source>
        <dbReference type="SAM" id="MobiDB-lite"/>
    </source>
</evidence>
<feature type="compositionally biased region" description="Low complexity" evidence="1">
    <location>
        <begin position="78"/>
        <end position="100"/>
    </location>
</feature>
<dbReference type="PROSITE" id="PS51257">
    <property type="entry name" value="PROKAR_LIPOPROTEIN"/>
    <property type="match status" value="1"/>
</dbReference>
<sequence length="192" mass="21039">MERKILVAALLTGAALLTACDDVVKGVAREILKDEAPPPQTAQQPQVQDLQPVIPNGQQPVQQYDQYGQPIINQQQMPMQPNQMPQTPQTQDPNAMAQAAPLPPKPAPAPQVSERVVRKRAYVLTQHGSNVMVRSAPNRNARKVGYLYDGEDIWVVGETTNCQTINGLYGCWVKVVDAAGLTGYSFGAYLQY</sequence>
<evidence type="ECO:0000313" key="3">
    <source>
        <dbReference type="EMBL" id="OOR82262.1"/>
    </source>
</evidence>
<feature type="domain" description="SH3b" evidence="2">
    <location>
        <begin position="130"/>
        <end position="191"/>
    </location>
</feature>
<dbReference type="RefSeq" id="WP_078256743.1">
    <property type="nucleotide sequence ID" value="NZ_MUXT01000014.1"/>
</dbReference>
<reference evidence="3 4" key="1">
    <citation type="submission" date="2017-02" db="EMBL/GenBank/DDBJ databases">
        <title>Draft genome sequence of Moraxella canis CCUG 8415A type strain.</title>
        <authorList>
            <person name="Engstrom-Jakobsson H."/>
            <person name="Salva-Serra F."/>
            <person name="Thorell K."/>
            <person name="Gonzales-Siles L."/>
            <person name="Karlsson R."/>
            <person name="Boulund F."/>
            <person name="Engstrand L."/>
            <person name="Moore E."/>
        </authorList>
    </citation>
    <scope>NUCLEOTIDE SEQUENCE [LARGE SCALE GENOMIC DNA]</scope>
    <source>
        <strain evidence="3 4">CCUG 8415A</strain>
    </source>
</reference>
<evidence type="ECO:0000259" key="2">
    <source>
        <dbReference type="Pfam" id="PF08239"/>
    </source>
</evidence>
<proteinExistence type="predicted"/>
<dbReference type="InterPro" id="IPR003646">
    <property type="entry name" value="SH3-like_bac-type"/>
</dbReference>
<feature type="region of interest" description="Disordered" evidence="1">
    <location>
        <begin position="78"/>
        <end position="110"/>
    </location>
</feature>
<gene>
    <name evidence="3" type="ORF">B0180_09855</name>
</gene>